<dbReference type="RefSeq" id="WP_006799676.1">
    <property type="nucleotide sequence ID" value="NZ_GL891983.1"/>
</dbReference>
<dbReference type="AlphaFoldDB" id="F5IYI0"/>
<feature type="transmembrane region" description="Helical" evidence="1">
    <location>
        <begin position="501"/>
        <end position="521"/>
    </location>
</feature>
<reference evidence="2 3" key="1">
    <citation type="submission" date="2011-04" db="EMBL/GenBank/DDBJ databases">
        <title>The Genome Sequence of Dysgonomonas gadei ATCC BAA-286.</title>
        <authorList>
            <consortium name="The Broad Institute Genome Sequencing Platform"/>
            <person name="Earl A."/>
            <person name="Ward D."/>
            <person name="Feldgarden M."/>
            <person name="Gevers D."/>
            <person name="Pudlo N."/>
            <person name="Martens E."/>
            <person name="Allen-Vercoe E."/>
            <person name="Young S.K."/>
            <person name="Zeng Q."/>
            <person name="Gargeya S."/>
            <person name="Fitzgerald M."/>
            <person name="Haas B."/>
            <person name="Abouelleil A."/>
            <person name="Alvarado L."/>
            <person name="Arachchi H.M."/>
            <person name="Berlin A."/>
            <person name="Brown A."/>
            <person name="Chapman S.B."/>
            <person name="Chen Z."/>
            <person name="Dunbar C."/>
            <person name="Freedman E."/>
            <person name="Gearin G."/>
            <person name="Gellesch M."/>
            <person name="Goldberg J."/>
            <person name="Griggs A."/>
            <person name="Gujja S."/>
            <person name="Heiman D."/>
            <person name="Howarth C."/>
            <person name="Larson L."/>
            <person name="Lui A."/>
            <person name="MacDonald P.J.P."/>
            <person name="Mehta T."/>
            <person name="Montmayeur A."/>
            <person name="Murphy C."/>
            <person name="Neiman D."/>
            <person name="Pearson M."/>
            <person name="Priest M."/>
            <person name="Roberts A."/>
            <person name="Saif S."/>
            <person name="Shea T."/>
            <person name="Shenoy N."/>
            <person name="Sisk P."/>
            <person name="Stolte C."/>
            <person name="Sykes S."/>
            <person name="Yandava C."/>
            <person name="Wortman J."/>
            <person name="Nusbaum C."/>
            <person name="Birren B."/>
        </authorList>
    </citation>
    <scope>NUCLEOTIDE SEQUENCE [LARGE SCALE GENOMIC DNA]</scope>
    <source>
        <strain evidence="2 3">ATCC BAA-286</strain>
    </source>
</reference>
<gene>
    <name evidence="2" type="ORF">HMPREF9455_02147</name>
</gene>
<keyword evidence="1" id="KW-0472">Membrane</keyword>
<evidence type="ECO:0000313" key="2">
    <source>
        <dbReference type="EMBL" id="EGK01615.1"/>
    </source>
</evidence>
<keyword evidence="3" id="KW-1185">Reference proteome</keyword>
<keyword evidence="1" id="KW-1133">Transmembrane helix</keyword>
<evidence type="ECO:0000256" key="1">
    <source>
        <dbReference type="SAM" id="Phobius"/>
    </source>
</evidence>
<sequence>MTKNIQKYLLLHYPNIWNIRIVPMLFIMVVVHLIFFGIGYLSTDISFGKTHYYSPASDLGILYPTSILISLLILIGWLVLFNRNNGFKIFYPKKTGQLYGEWLMIFLITTCISCIPLTLTQGYIFKWNSVSSYDEATKAMELLDKVRVLIPDETESFSYSSDYDSPIPIPHNIMLDPDTLDLSLYAVDYNRNDGIRIEGYTGPSLLFYKDYKFNNYYYYHKDIQNIEVSERQKINRQKQVKEWLINGQKDSIYTIMLAFEKLQKKHGLPIKLTPDKWMERIYNPPFFPVNRSTLIANYQLGEDEVYYTDEYPVAAADSDSDVIAGYPEYYHTQTTPSLPSEDLSAGYSHILDYYDYNYNNELQTIVFICLYMSLAASSFIFSFRVTGRKEWLTMLISMGILIFISVLLAAGFYEITRWADSEVISIFMISLWLILFLILVTKIIFKIVTKGKKGRSGIYINLLIWMIPCLIPLIYAILIAFEELTRNYEDRYYGEDEQFMTMLWINIPFIILAMCLVSVLVRRWKSIAEE</sequence>
<feature type="transmembrane region" description="Helical" evidence="1">
    <location>
        <begin position="102"/>
        <end position="124"/>
    </location>
</feature>
<dbReference type="HOGENOM" id="CLU_539420_0_0_10"/>
<feature type="transmembrane region" description="Helical" evidence="1">
    <location>
        <begin position="457"/>
        <end position="481"/>
    </location>
</feature>
<comment type="caution">
    <text evidence="2">The sequence shown here is derived from an EMBL/GenBank/DDBJ whole genome shotgun (WGS) entry which is preliminary data.</text>
</comment>
<accession>F5IYI0</accession>
<feature type="transmembrane region" description="Helical" evidence="1">
    <location>
        <begin position="392"/>
        <end position="412"/>
    </location>
</feature>
<organism evidence="2 3">
    <name type="scientific">Dysgonomonas gadei ATCC BAA-286</name>
    <dbReference type="NCBI Taxonomy" id="742766"/>
    <lineage>
        <taxon>Bacteria</taxon>
        <taxon>Pseudomonadati</taxon>
        <taxon>Bacteroidota</taxon>
        <taxon>Bacteroidia</taxon>
        <taxon>Bacteroidales</taxon>
        <taxon>Dysgonomonadaceae</taxon>
        <taxon>Dysgonomonas</taxon>
    </lineage>
</organism>
<feature type="transmembrane region" description="Helical" evidence="1">
    <location>
        <begin position="61"/>
        <end position="81"/>
    </location>
</feature>
<proteinExistence type="predicted"/>
<keyword evidence="1" id="KW-0812">Transmembrane</keyword>
<feature type="transmembrane region" description="Helical" evidence="1">
    <location>
        <begin position="21"/>
        <end position="41"/>
    </location>
</feature>
<dbReference type="Proteomes" id="UP000004913">
    <property type="component" value="Unassembled WGS sequence"/>
</dbReference>
<name>F5IYI0_9BACT</name>
<dbReference type="OrthoDB" id="996104at2"/>
<feature type="transmembrane region" description="Helical" evidence="1">
    <location>
        <begin position="365"/>
        <end position="385"/>
    </location>
</feature>
<dbReference type="STRING" id="742766.HMPREF9455_02147"/>
<feature type="transmembrane region" description="Helical" evidence="1">
    <location>
        <begin position="424"/>
        <end position="445"/>
    </location>
</feature>
<dbReference type="EMBL" id="ADLV01000025">
    <property type="protein sequence ID" value="EGK01615.1"/>
    <property type="molecule type" value="Genomic_DNA"/>
</dbReference>
<protein>
    <submittedName>
        <fullName evidence="2">Uncharacterized protein</fullName>
    </submittedName>
</protein>
<dbReference type="eggNOG" id="ENOG5032Z9N">
    <property type="taxonomic scope" value="Bacteria"/>
</dbReference>
<evidence type="ECO:0000313" key="3">
    <source>
        <dbReference type="Proteomes" id="UP000004913"/>
    </source>
</evidence>